<dbReference type="Gene3D" id="2.60.120.1440">
    <property type="match status" value="1"/>
</dbReference>
<keyword evidence="1" id="KW-0472">Membrane</keyword>
<evidence type="ECO:0000259" key="3">
    <source>
        <dbReference type="Pfam" id="PF16344"/>
    </source>
</evidence>
<protein>
    <submittedName>
        <fullName evidence="4">FecR family protein</fullName>
    </submittedName>
</protein>
<organism evidence="4 5">
    <name type="scientific">Pedobacter africanus</name>
    <dbReference type="NCBI Taxonomy" id="151894"/>
    <lineage>
        <taxon>Bacteria</taxon>
        <taxon>Pseudomonadati</taxon>
        <taxon>Bacteroidota</taxon>
        <taxon>Sphingobacteriia</taxon>
        <taxon>Sphingobacteriales</taxon>
        <taxon>Sphingobacteriaceae</taxon>
        <taxon>Pedobacter</taxon>
    </lineage>
</organism>
<keyword evidence="1" id="KW-1133">Transmembrane helix</keyword>
<dbReference type="STRING" id="151894.SAMN04488524_2171"/>
<dbReference type="InterPro" id="IPR032508">
    <property type="entry name" value="FecR_C"/>
</dbReference>
<dbReference type="PANTHER" id="PTHR30273:SF2">
    <property type="entry name" value="PROTEIN FECR"/>
    <property type="match status" value="1"/>
</dbReference>
<dbReference type="RefSeq" id="WP_084238325.1">
    <property type="nucleotide sequence ID" value="NZ_FWXT01000001.1"/>
</dbReference>
<dbReference type="InterPro" id="IPR012373">
    <property type="entry name" value="Ferrdict_sens_TM"/>
</dbReference>
<accession>A0A1W2BAB6</accession>
<proteinExistence type="predicted"/>
<evidence type="ECO:0000313" key="5">
    <source>
        <dbReference type="Proteomes" id="UP000192756"/>
    </source>
</evidence>
<dbReference type="Pfam" id="PF04773">
    <property type="entry name" value="FecR"/>
    <property type="match status" value="1"/>
</dbReference>
<evidence type="ECO:0000259" key="2">
    <source>
        <dbReference type="Pfam" id="PF04773"/>
    </source>
</evidence>
<keyword evidence="5" id="KW-1185">Reference proteome</keyword>
<gene>
    <name evidence="4" type="ORF">SAMN04488524_2171</name>
</gene>
<feature type="domain" description="FecR protein" evidence="2">
    <location>
        <begin position="185"/>
        <end position="279"/>
    </location>
</feature>
<dbReference type="Gene3D" id="3.55.50.30">
    <property type="match status" value="1"/>
</dbReference>
<sequence>MEEMNTHDKKEIQELMVRSITSGELNPGEQAKLNSWLLLDAKNQQEYNDLIAVKNLFAHKGLKRPDVDAGWENVRQRISEGSIQVISSARPFSWLRYAAAVVMLVAVGLTVYLSNRTKEQATLMAQVIQPGGNRAELILPDGKRLSLQNKLTIDISGEKNSPIATNKGNVLIYNSTFGQQGFHRLVVPEGGQYEIILPDKSHVWVNSGSELTYKVDFSSAAIREIKLTGEAYFKVAKDKKHPFIVKTEHMDVEAVGTAFNVAAYKGAKYAEATLVEGIVNVSDRQGNKQRMLAGSKIRIESKKPNVLPALQKTVSVYGDYAWKDGVFVFDNMPLVQIMERMSRWYNIKIIFTNTEAKQLRFTGSIEKDKTLNTALKLIGTSTNVKFEIKNETLYITKP</sequence>
<evidence type="ECO:0000313" key="4">
    <source>
        <dbReference type="EMBL" id="SMC69866.1"/>
    </source>
</evidence>
<keyword evidence="1" id="KW-0812">Transmembrane</keyword>
<dbReference type="Proteomes" id="UP000192756">
    <property type="component" value="Unassembled WGS sequence"/>
</dbReference>
<reference evidence="5" key="1">
    <citation type="submission" date="2017-04" db="EMBL/GenBank/DDBJ databases">
        <authorList>
            <person name="Varghese N."/>
            <person name="Submissions S."/>
        </authorList>
    </citation>
    <scope>NUCLEOTIDE SEQUENCE [LARGE SCALE GENOMIC DNA]</scope>
    <source>
        <strain evidence="5">DSM 12126</strain>
    </source>
</reference>
<dbReference type="Pfam" id="PF16344">
    <property type="entry name" value="FecR_C"/>
    <property type="match status" value="1"/>
</dbReference>
<dbReference type="InterPro" id="IPR006860">
    <property type="entry name" value="FecR"/>
</dbReference>
<feature type="domain" description="Protein FecR C-terminal" evidence="3">
    <location>
        <begin position="327"/>
        <end position="395"/>
    </location>
</feature>
<dbReference type="EMBL" id="FWXT01000001">
    <property type="protein sequence ID" value="SMC69866.1"/>
    <property type="molecule type" value="Genomic_DNA"/>
</dbReference>
<evidence type="ECO:0000256" key="1">
    <source>
        <dbReference type="SAM" id="Phobius"/>
    </source>
</evidence>
<dbReference type="GO" id="GO:0016989">
    <property type="term" value="F:sigma factor antagonist activity"/>
    <property type="evidence" value="ECO:0007669"/>
    <property type="project" value="TreeGrafter"/>
</dbReference>
<name>A0A1W2BAB6_9SPHI</name>
<dbReference type="OrthoDB" id="704021at2"/>
<dbReference type="PANTHER" id="PTHR30273">
    <property type="entry name" value="PERIPLASMIC SIGNAL SENSOR AND SIGMA FACTOR ACTIVATOR FECR-RELATED"/>
    <property type="match status" value="1"/>
</dbReference>
<dbReference type="AlphaFoldDB" id="A0A1W2BAB6"/>
<feature type="transmembrane region" description="Helical" evidence="1">
    <location>
        <begin position="94"/>
        <end position="113"/>
    </location>
</feature>